<dbReference type="KEGG" id="pmc:P9515_00751"/>
<dbReference type="OrthoDB" id="559429at2"/>
<organism evidence="1 2">
    <name type="scientific">Prochlorococcus marinus (strain MIT 9515)</name>
    <dbReference type="NCBI Taxonomy" id="167542"/>
    <lineage>
        <taxon>Bacteria</taxon>
        <taxon>Bacillati</taxon>
        <taxon>Cyanobacteriota</taxon>
        <taxon>Cyanophyceae</taxon>
        <taxon>Synechococcales</taxon>
        <taxon>Prochlorococcaceae</taxon>
        <taxon>Prochlorococcus</taxon>
    </lineage>
</organism>
<reference evidence="1 2" key="1">
    <citation type="journal article" date="2007" name="PLoS Genet.">
        <title>Patterns and implications of gene gain and loss in the evolution of Prochlorococcus.</title>
        <authorList>
            <person name="Kettler G.C."/>
            <person name="Martiny A.C."/>
            <person name="Huang K."/>
            <person name="Zucker J."/>
            <person name="Coleman M.L."/>
            <person name="Rodrigue S."/>
            <person name="Chen F."/>
            <person name="Lapidus A."/>
            <person name="Ferriera S."/>
            <person name="Johnson J."/>
            <person name="Steglich C."/>
            <person name="Church G.M."/>
            <person name="Richardson P."/>
            <person name="Chisholm S.W."/>
        </authorList>
    </citation>
    <scope>NUCLEOTIDE SEQUENCE [LARGE SCALE GENOMIC DNA]</scope>
    <source>
        <strain evidence="1 2">MIT 9515</strain>
    </source>
</reference>
<sequence>MKTPESLNSKPNNFLNLIIENWEGLEDSQKSVLIKIWKVLTYKWQLQILFNLPFLIWWLMDISILKVHEFDLRLLSYLNLPDWALSLIGFGQSSS</sequence>
<dbReference type="AlphaFoldDB" id="A2BU23"/>
<dbReference type="HOGENOM" id="CLU_174025_0_0_3"/>
<dbReference type="STRING" id="167542.P9515_00751"/>
<evidence type="ECO:0000313" key="2">
    <source>
        <dbReference type="Proteomes" id="UP000001589"/>
    </source>
</evidence>
<dbReference type="EMBL" id="CP000552">
    <property type="protein sequence ID" value="ABM71284.1"/>
    <property type="molecule type" value="Genomic_DNA"/>
</dbReference>
<evidence type="ECO:0000313" key="1">
    <source>
        <dbReference type="EMBL" id="ABM71284.1"/>
    </source>
</evidence>
<gene>
    <name evidence="1" type="ordered locus">P9515_00751</name>
</gene>
<protein>
    <submittedName>
        <fullName evidence="1">Uncharacterized protein</fullName>
    </submittedName>
</protein>
<dbReference type="Proteomes" id="UP000001589">
    <property type="component" value="Chromosome"/>
</dbReference>
<dbReference type="GeneID" id="60201213"/>
<dbReference type="RefSeq" id="WP_011819401.1">
    <property type="nucleotide sequence ID" value="NC_008817.1"/>
</dbReference>
<name>A2BU23_PROM5</name>
<accession>A2BU23</accession>
<proteinExistence type="predicted"/>
<dbReference type="eggNOG" id="ENOG5032HUT">
    <property type="taxonomic scope" value="Bacteria"/>
</dbReference>